<proteinExistence type="predicted"/>
<feature type="region of interest" description="Disordered" evidence="1">
    <location>
        <begin position="404"/>
        <end position="484"/>
    </location>
</feature>
<feature type="compositionally biased region" description="Basic and acidic residues" evidence="1">
    <location>
        <begin position="468"/>
        <end position="484"/>
    </location>
</feature>
<feature type="compositionally biased region" description="Low complexity" evidence="1">
    <location>
        <begin position="280"/>
        <end position="292"/>
    </location>
</feature>
<organism evidence="2 3">
    <name type="scientific">Besnoitia besnoiti</name>
    <name type="common">Apicomplexan protozoan</name>
    <dbReference type="NCBI Taxonomy" id="94643"/>
    <lineage>
        <taxon>Eukaryota</taxon>
        <taxon>Sar</taxon>
        <taxon>Alveolata</taxon>
        <taxon>Apicomplexa</taxon>
        <taxon>Conoidasida</taxon>
        <taxon>Coccidia</taxon>
        <taxon>Eucoccidiorida</taxon>
        <taxon>Eimeriorina</taxon>
        <taxon>Sarcocystidae</taxon>
        <taxon>Besnoitia</taxon>
    </lineage>
</organism>
<feature type="compositionally biased region" description="Basic and acidic residues" evidence="1">
    <location>
        <begin position="177"/>
        <end position="186"/>
    </location>
</feature>
<dbReference type="RefSeq" id="XP_029216436.1">
    <property type="nucleotide sequence ID" value="XM_029360460.1"/>
</dbReference>
<feature type="compositionally biased region" description="Basic and acidic residues" evidence="1">
    <location>
        <begin position="220"/>
        <end position="258"/>
    </location>
</feature>
<evidence type="ECO:0000313" key="2">
    <source>
        <dbReference type="EMBL" id="PFH32427.1"/>
    </source>
</evidence>
<reference evidence="2 3" key="1">
    <citation type="submission" date="2017-09" db="EMBL/GenBank/DDBJ databases">
        <title>Genome sequencing of Besnoitia besnoiti strain Bb-Ger1.</title>
        <authorList>
            <person name="Schares G."/>
            <person name="Venepally P."/>
            <person name="Lorenzi H.A."/>
        </authorList>
    </citation>
    <scope>NUCLEOTIDE SEQUENCE [LARGE SCALE GENOMIC DNA]</scope>
    <source>
        <strain evidence="2 3">Bb-Ger1</strain>
    </source>
</reference>
<name>A0A2A9M9Z0_BESBE</name>
<feature type="compositionally biased region" description="Basic and acidic residues" evidence="1">
    <location>
        <begin position="117"/>
        <end position="138"/>
    </location>
</feature>
<dbReference type="GeneID" id="40306806"/>
<dbReference type="EMBL" id="NWUJ01000011">
    <property type="protein sequence ID" value="PFH32427.1"/>
    <property type="molecule type" value="Genomic_DNA"/>
</dbReference>
<evidence type="ECO:0000256" key="1">
    <source>
        <dbReference type="SAM" id="MobiDB-lite"/>
    </source>
</evidence>
<feature type="region of interest" description="Disordered" evidence="1">
    <location>
        <begin position="115"/>
        <end position="315"/>
    </location>
</feature>
<gene>
    <name evidence="2" type="ORF">BESB_017450</name>
</gene>
<dbReference type="KEGG" id="bbes:BESB_017450"/>
<comment type="caution">
    <text evidence="2">The sequence shown here is derived from an EMBL/GenBank/DDBJ whole genome shotgun (WGS) entry which is preliminary data.</text>
</comment>
<feature type="compositionally biased region" description="Low complexity" evidence="1">
    <location>
        <begin position="302"/>
        <end position="315"/>
    </location>
</feature>
<accession>A0A2A9M9Z0</accession>
<evidence type="ECO:0000313" key="3">
    <source>
        <dbReference type="Proteomes" id="UP000224006"/>
    </source>
</evidence>
<dbReference type="Proteomes" id="UP000224006">
    <property type="component" value="Chromosome X"/>
</dbReference>
<dbReference type="VEuPathDB" id="ToxoDB:BESB_017450"/>
<dbReference type="AlphaFoldDB" id="A0A2A9M9Z0"/>
<keyword evidence="3" id="KW-1185">Reference proteome</keyword>
<protein>
    <submittedName>
        <fullName evidence="2">Uncharacterized protein</fullName>
    </submittedName>
</protein>
<sequence>MGSRSRNGETQHFPTDNLHCNRLLLRLRLLRVPLSPPSSSLVTQSRTPSLRCEGGEQKGAAIVVLLPQPQPQSTLRLRSQHLSLLRPPCLSLLPSIYLFLLPEAPGSLVGEARLRRRADSETDARHEEEGSRPARKGSEGVGEPAVRPGGASAGNEEAAHVSDAGHSASAFAGTHQNEGKDAEARSADFALRKTRRPSSSWTFSPLTPPLFASASDTEEGNERGDGEDGRKELEAEPDKDLREQSDRAKEDGGAKGDEEGTNGGARVPPAFGAWKPLPPLSSAASPPAGWRASSREARESSDPSTPSSLSPRSRRLLLLGSPIPAAALSPSQACSLAVSSTKGFPVFWRRVGRDEEGGFREADVLGRILTPHTLSSFFRPIASDSQSASECGVSVGASPLVETPVRQLSRASDEKEAQGDKGLGAAEAQGRERNDVDSETGTRRLAGGNAGGCGLAYDFVPPNTASRGKGERPQRAKEETTTER</sequence>
<feature type="compositionally biased region" description="Basic and acidic residues" evidence="1">
    <location>
        <begin position="429"/>
        <end position="442"/>
    </location>
</feature>